<feature type="region of interest" description="Disordered" evidence="1">
    <location>
        <begin position="1"/>
        <end position="64"/>
    </location>
</feature>
<evidence type="ECO:0000256" key="1">
    <source>
        <dbReference type="SAM" id="MobiDB-lite"/>
    </source>
</evidence>
<organism evidence="2 3">
    <name type="scientific">Trinickia soli</name>
    <dbReference type="NCBI Taxonomy" id="380675"/>
    <lineage>
        <taxon>Bacteria</taxon>
        <taxon>Pseudomonadati</taxon>
        <taxon>Pseudomonadota</taxon>
        <taxon>Betaproteobacteria</taxon>
        <taxon>Burkholderiales</taxon>
        <taxon>Burkholderiaceae</taxon>
        <taxon>Trinickia</taxon>
    </lineage>
</organism>
<evidence type="ECO:0000313" key="3">
    <source>
        <dbReference type="Proteomes" id="UP000235347"/>
    </source>
</evidence>
<feature type="compositionally biased region" description="Polar residues" evidence="1">
    <location>
        <begin position="29"/>
        <end position="40"/>
    </location>
</feature>
<proteinExistence type="predicted"/>
<protein>
    <submittedName>
        <fullName evidence="2">Uncharacterized protein</fullName>
    </submittedName>
</protein>
<dbReference type="EMBL" id="PNYB01000034">
    <property type="protein sequence ID" value="PMS16573.1"/>
    <property type="molecule type" value="Genomic_DNA"/>
</dbReference>
<comment type="caution">
    <text evidence="2">The sequence shown here is derived from an EMBL/GenBank/DDBJ whole genome shotgun (WGS) entry which is preliminary data.</text>
</comment>
<evidence type="ECO:0000313" key="2">
    <source>
        <dbReference type="EMBL" id="PMS16573.1"/>
    </source>
</evidence>
<feature type="region of interest" description="Disordered" evidence="1">
    <location>
        <begin position="79"/>
        <end position="107"/>
    </location>
</feature>
<gene>
    <name evidence="2" type="ORF">C0Z19_25545</name>
</gene>
<feature type="compositionally biased region" description="Low complexity" evidence="1">
    <location>
        <begin position="1"/>
        <end position="11"/>
    </location>
</feature>
<feature type="compositionally biased region" description="Low complexity" evidence="1">
    <location>
        <begin position="50"/>
        <end position="64"/>
    </location>
</feature>
<keyword evidence="3" id="KW-1185">Reference proteome</keyword>
<sequence>MRPSSLSSTSSPYARAETPPVTTAPRGAPSQSTPLSNSPARSHGALGNLPGAQGRAAPAGRRSPLAFAWRRSTWSQALQDAYAAGHGPEPQHAPPVDSNPLDEPRLYDPRQRTLKTAHDGRLTLAQVPGGTPRRYEALSATALVEQVAGIAAPRPGGPSSANDAARGEASSSSAPALAGDELSAQLASNDPAVILALAQQAAHRACEAAEAARAGSMAALVAAHVGRLDAGGPSGSQLPLHALLEHAGGARAHLNQLHAALATIETAFGPFDDDDDDGDDDEASVLRAARSMIEQARTALATLESDVAHCCVAQAVAEHRLPPEATVLGHVAALRELHPAVFELDQGGGDPRVLEGLASLASNTARDLRALMGAADAGDRATLHHLGGGAVDISRVLSDAVQTVVTLRAACPQGATHDALGTLFDAAGDALVWLEGEAPPGAAAPVLLPPHSPLLTPTAHTPVSNEAIEARMAELAVQRHALGQLPLLAASIARNSQNPAARDRELGRLIERVMTNAMGVHTPLDTRIELARVAMHFAPAEGPERSRLARALTSRALRVDAPTTSEVHATLGTDDYGENGTAALTRVALFDRLGDVMGSLGRDEALRFARTLDDGWDIRDSRYGGSNLRHSAMAIAQRRSTSLFVSLDQLKLPSDPVAFGAWLGDSAQRNHWVSNYIKACSISRHTRAAGGADVTVSYTDNRTALRQLIKQASNMAALRGHRHHFVKLVKDLLERDDEQIKLGHRPVVGSAQRLELLQAMAAQLPQFGHASGDRQTVSDVLGLILREMTEPHMLTQDRVRLAKELIAVTGQLSTSRFSGSDAAQSHALDSIGVAVRSLRGVQSTALLRELLASRLAWSGERSAGADIARTRGKKRSVLSSSLFPPAAMIHAASYALETVKGRSSPRDEALQLVLETLERRLKETVDKGDPAPVELIPVYGDLLRQLLDASARPGGKPDANSLTRALSCMVRGALPTGGDAHARDRRLSAVFGEDPEMRAAVARSLTQAIRDKTGPASSPFGRLSSARYLQNLLAAGVGSLSQDERQAALAAIHRAAASKSLNSSGRREQVMLNTLVREALRDGIRVEPEVMRRTVSQTIALLRAVPGAVREAAAQYTMEDRAAAAAPVHDAANQMRQLVSFYPTLDAQARGEVRSVLLACAPAVPAQHGVREAIGQLPLLAFATSLSHFAGARPEDARELLELHAQVWPRLNATNQEAAINDMFDAYDEAMPAGREAVLSFVRRLGEPGAFVSAAVKLIGSTVADEAMRATLGEAESGRIIAAVLERMRALPADSASDLVSSVLGDTAVLPQALIDGFIAQAGTLQPRTLAQVLSAELKRLPTLPPQQAAAVLASWDRTARQLQPGSPQRDTLALFSAIAAQANPGAGGRAGGPSQIAVPEEAASQLSSALPTFDPRLQEVVLSHIAGEQAPPAMRRAIVDDLFRGFAQAAPRQRLLAIRLGGGAGIGRGLEALAKEFGAPRYRAGQVVRPGLDQTFLPAEGTNRMGSGLSTLRAALEDPARRPEEVCVALETIAERFLALPKAPFQEQFAELFERLVGSPRLPPALLRRVVDTLALADARQSDVGRALLLRHGRALSPDTEGAIERGEARGRLDALRAQRGAVLERRAA</sequence>
<feature type="region of interest" description="Disordered" evidence="1">
    <location>
        <begin position="151"/>
        <end position="176"/>
    </location>
</feature>
<dbReference type="RefSeq" id="WP_102612628.1">
    <property type="nucleotide sequence ID" value="NZ_CADIKD010000007.1"/>
</dbReference>
<reference evidence="2 3" key="1">
    <citation type="submission" date="2018-01" db="EMBL/GenBank/DDBJ databases">
        <title>Whole genome analyses suggest that Burkholderia sensu lato contains two further novel genera in the rhizoxinica-symbiotica group Mycetohabitans gen. nov., and Trinickia gen. nov.: implications for the evolution of diazotrophy and nodulation in the Burkholderiaceae.</title>
        <authorList>
            <person name="Estrada-de los Santos P."/>
            <person name="Palmer M."/>
            <person name="Chavez-Ramirez B."/>
            <person name="Beukes C."/>
            <person name="Steenkamp E.T."/>
            <person name="Hirsch A.M."/>
            <person name="Manyaka P."/>
            <person name="Maluk M."/>
            <person name="Lafos M."/>
            <person name="Crook M."/>
            <person name="Gross E."/>
            <person name="Simon M.F."/>
            <person name="Bueno dos Reis Junior F."/>
            <person name="Poole P.S."/>
            <person name="Venter S.N."/>
            <person name="James E.K."/>
        </authorList>
    </citation>
    <scope>NUCLEOTIDE SEQUENCE [LARGE SCALE GENOMIC DNA]</scope>
    <source>
        <strain evidence="2 3">GP25-8</strain>
    </source>
</reference>
<dbReference type="Proteomes" id="UP000235347">
    <property type="component" value="Unassembled WGS sequence"/>
</dbReference>
<name>A0A2N7VHE3_9BURK</name>
<accession>A0A2N7VHE3</accession>